<evidence type="ECO:0008006" key="4">
    <source>
        <dbReference type="Google" id="ProtNLM"/>
    </source>
</evidence>
<keyword evidence="1" id="KW-0732">Signal</keyword>
<keyword evidence="3" id="KW-1185">Reference proteome</keyword>
<accession>A0ABU1UTK0</accession>
<feature type="chain" id="PRO_5046157274" description="Solute-binding protein family 3/N-terminal domain-containing protein" evidence="1">
    <location>
        <begin position="19"/>
        <end position="299"/>
    </location>
</feature>
<dbReference type="SUPFAM" id="SSF53850">
    <property type="entry name" value="Periplasmic binding protein-like II"/>
    <property type="match status" value="1"/>
</dbReference>
<organism evidence="2 3">
    <name type="scientific">Cellvibrio fibrivorans</name>
    <dbReference type="NCBI Taxonomy" id="126350"/>
    <lineage>
        <taxon>Bacteria</taxon>
        <taxon>Pseudomonadati</taxon>
        <taxon>Pseudomonadota</taxon>
        <taxon>Gammaproteobacteria</taxon>
        <taxon>Cellvibrionales</taxon>
        <taxon>Cellvibrionaceae</taxon>
        <taxon>Cellvibrio</taxon>
    </lineage>
</organism>
<name>A0ABU1UTK0_9GAMM</name>
<reference evidence="2 3" key="1">
    <citation type="submission" date="2023-07" db="EMBL/GenBank/DDBJ databases">
        <title>Sorghum-associated microbial communities from plants grown in Nebraska, USA.</title>
        <authorList>
            <person name="Schachtman D."/>
        </authorList>
    </citation>
    <scope>NUCLEOTIDE SEQUENCE [LARGE SCALE GENOMIC DNA]</scope>
    <source>
        <strain evidence="2 3">BE190</strain>
    </source>
</reference>
<dbReference type="Proteomes" id="UP001253595">
    <property type="component" value="Unassembled WGS sequence"/>
</dbReference>
<evidence type="ECO:0000313" key="2">
    <source>
        <dbReference type="EMBL" id="MDR7088501.1"/>
    </source>
</evidence>
<protein>
    <recommendedName>
        <fullName evidence="4">Solute-binding protein family 3/N-terminal domain-containing protein</fullName>
    </recommendedName>
</protein>
<evidence type="ECO:0000313" key="3">
    <source>
        <dbReference type="Proteomes" id="UP001253595"/>
    </source>
</evidence>
<dbReference type="RefSeq" id="WP_310068210.1">
    <property type="nucleotide sequence ID" value="NZ_JAVDVX010000001.1"/>
</dbReference>
<proteinExistence type="predicted"/>
<gene>
    <name evidence="2" type="ORF">J2X05_000504</name>
</gene>
<feature type="signal peptide" evidence="1">
    <location>
        <begin position="1"/>
        <end position="18"/>
    </location>
</feature>
<evidence type="ECO:0000256" key="1">
    <source>
        <dbReference type="SAM" id="SignalP"/>
    </source>
</evidence>
<dbReference type="EMBL" id="JAVDVX010000001">
    <property type="protein sequence ID" value="MDR7088501.1"/>
    <property type="molecule type" value="Genomic_DNA"/>
</dbReference>
<sequence>MKYVLLLSILLMALPTLAAPSSTTAKAPPEDATTTPNPMVVRYYDRGAKDARHAYKFELIAKILDVTRAEFGEYQLVPFGEEPSAKRQALLISEGKILNLLWASPGTVIARADVITVPVDILRGLLGYRVCLINPANFPASDKLHSLNQLQIAQGLNWADVEIYKHNGIHPKQAPTFEALFEMLAAKRFECLPLGADEVMYTWRDQKAKFPFLAVEPHVLIYYDYPIYLHISKQFPELAQRVKLGLQKLQRSGEFDRLFKQHHAADIAQLHLNQRKIFCLKSPYLPEQGQCEKPLNFPK</sequence>
<comment type="caution">
    <text evidence="2">The sequence shown here is derived from an EMBL/GenBank/DDBJ whole genome shotgun (WGS) entry which is preliminary data.</text>
</comment>